<comment type="caution">
    <text evidence="2">The sequence shown here is derived from an EMBL/GenBank/DDBJ whole genome shotgun (WGS) entry which is preliminary data.</text>
</comment>
<dbReference type="EMBL" id="LJYW01000001">
    <property type="protein sequence ID" value="KPL55212.1"/>
    <property type="molecule type" value="Genomic_DNA"/>
</dbReference>
<reference evidence="2 3" key="1">
    <citation type="submission" date="2015-09" db="EMBL/GenBank/DDBJ databases">
        <authorList>
            <person name="Jackson K.R."/>
            <person name="Lunt B.L."/>
            <person name="Fisher J.N.B."/>
            <person name="Gardner A.V."/>
            <person name="Bailey M.E."/>
            <person name="Deus L.M."/>
            <person name="Earl A.S."/>
            <person name="Gibby P.D."/>
            <person name="Hartmann K.A."/>
            <person name="Liu J.E."/>
            <person name="Manci A.M."/>
            <person name="Nielsen D.A."/>
            <person name="Solomon M.B."/>
            <person name="Breakwell D.P."/>
            <person name="Burnett S.H."/>
            <person name="Grose J.H."/>
        </authorList>
    </citation>
    <scope>NUCLEOTIDE SEQUENCE [LARGE SCALE GENOMIC DNA]</scope>
    <source>
        <strain evidence="2 3">16</strain>
    </source>
</reference>
<evidence type="ECO:0000313" key="3">
    <source>
        <dbReference type="Proteomes" id="UP000048984"/>
    </source>
</evidence>
<feature type="region of interest" description="Disordered" evidence="1">
    <location>
        <begin position="180"/>
        <end position="205"/>
    </location>
</feature>
<dbReference type="STRING" id="665126.ABB55_25715"/>
<name>A0A0P6VUL9_9HYPH</name>
<gene>
    <name evidence="2" type="ORF">ABB55_25715</name>
</gene>
<dbReference type="RefSeq" id="WP_054361379.1">
    <property type="nucleotide sequence ID" value="NZ_LJYW01000001.1"/>
</dbReference>
<proteinExistence type="predicted"/>
<evidence type="ECO:0000256" key="1">
    <source>
        <dbReference type="SAM" id="MobiDB-lite"/>
    </source>
</evidence>
<protein>
    <submittedName>
        <fullName evidence="2">Uncharacterized protein</fullName>
    </submittedName>
</protein>
<feature type="compositionally biased region" description="Low complexity" evidence="1">
    <location>
        <begin position="181"/>
        <end position="191"/>
    </location>
</feature>
<accession>A0A0P6VUL9</accession>
<sequence>MTQHVPLTPAAPVLPPARRAELFLLDQCRRLAGSRLTGAAVPADRVLADLRAVLPEAEACRVFGQLYALIARIDREAGDGFLWYPPGATRQSPDEARLIAAAHRLLASTDPRPAGEAAPWIGPADEPPPVGRLTSAAGRTLAAATLLPETYCAVADTFCGLLTLTGHACMAACPLQAGARAPGETGTAGPEGPRPGETRLAGAGR</sequence>
<keyword evidence="3" id="KW-1185">Reference proteome</keyword>
<reference evidence="2 3" key="2">
    <citation type="submission" date="2015-10" db="EMBL/GenBank/DDBJ databases">
        <title>Draft Genome Sequence of Prosthecomicrobium hirschii ATCC 27832.</title>
        <authorList>
            <person name="Daniel J."/>
            <person name="Givan S.A."/>
            <person name="Brun Y.V."/>
            <person name="Brown P.J."/>
        </authorList>
    </citation>
    <scope>NUCLEOTIDE SEQUENCE [LARGE SCALE GENOMIC DNA]</scope>
    <source>
        <strain evidence="2 3">16</strain>
    </source>
</reference>
<organism evidence="2 3">
    <name type="scientific">Prosthecodimorpha hirschii</name>
    <dbReference type="NCBI Taxonomy" id="665126"/>
    <lineage>
        <taxon>Bacteria</taxon>
        <taxon>Pseudomonadati</taxon>
        <taxon>Pseudomonadota</taxon>
        <taxon>Alphaproteobacteria</taxon>
        <taxon>Hyphomicrobiales</taxon>
        <taxon>Ancalomicrobiaceae</taxon>
        <taxon>Prosthecodimorpha</taxon>
    </lineage>
</organism>
<dbReference type="AlphaFoldDB" id="A0A0P6VUL9"/>
<evidence type="ECO:0000313" key="2">
    <source>
        <dbReference type="EMBL" id="KPL55212.1"/>
    </source>
</evidence>
<dbReference type="Proteomes" id="UP000048984">
    <property type="component" value="Unassembled WGS sequence"/>
</dbReference>